<dbReference type="PANTHER" id="PTHR43461:SF1">
    <property type="entry name" value="TRANSMEMBRANE PROTEIN 256"/>
    <property type="match status" value="1"/>
</dbReference>
<evidence type="ECO:0000313" key="9">
    <source>
        <dbReference type="Proteomes" id="UP000463224"/>
    </source>
</evidence>
<accession>A0A844QKZ5</accession>
<feature type="transmembrane region" description="Helical" evidence="6">
    <location>
        <begin position="88"/>
        <end position="111"/>
    </location>
</feature>
<evidence type="ECO:0000313" key="8">
    <source>
        <dbReference type="EMBL" id="MVA99254.1"/>
    </source>
</evidence>
<gene>
    <name evidence="8" type="ORF">GN330_18565</name>
</gene>
<feature type="transmembrane region" description="Helical" evidence="6">
    <location>
        <begin position="35"/>
        <end position="54"/>
    </location>
</feature>
<name>A0A844QKZ5_9HYPH</name>
<keyword evidence="5 6" id="KW-0472">Membrane</keyword>
<dbReference type="GO" id="GO:0016020">
    <property type="term" value="C:membrane"/>
    <property type="evidence" value="ECO:0007669"/>
    <property type="project" value="UniProtKB-SubCell"/>
</dbReference>
<feature type="chain" id="PRO_5033038373" evidence="7">
    <location>
        <begin position="29"/>
        <end position="118"/>
    </location>
</feature>
<evidence type="ECO:0000256" key="7">
    <source>
        <dbReference type="SAM" id="SignalP"/>
    </source>
</evidence>
<keyword evidence="7" id="KW-0732">Signal</keyword>
<reference evidence="8 9" key="1">
    <citation type="submission" date="2019-12" db="EMBL/GenBank/DDBJ databases">
        <title>Nitratireductor arenosus sp. nov., Isolated from sea sand, Jeju island, South Korea.</title>
        <authorList>
            <person name="Kim W."/>
        </authorList>
    </citation>
    <scope>NUCLEOTIDE SEQUENCE [LARGE SCALE GENOMIC DNA]</scope>
    <source>
        <strain evidence="8 9">CAU 1489</strain>
    </source>
</reference>
<comment type="similarity">
    <text evidence="2">Belongs to the UPF0382 family.</text>
</comment>
<dbReference type="AlphaFoldDB" id="A0A844QKZ5"/>
<comment type="caution">
    <text evidence="8">The sequence shown here is derived from an EMBL/GenBank/DDBJ whole genome shotgun (WGS) entry which is preliminary data.</text>
</comment>
<evidence type="ECO:0000256" key="6">
    <source>
        <dbReference type="SAM" id="Phobius"/>
    </source>
</evidence>
<evidence type="ECO:0000256" key="1">
    <source>
        <dbReference type="ARBA" id="ARBA00004141"/>
    </source>
</evidence>
<evidence type="ECO:0000256" key="3">
    <source>
        <dbReference type="ARBA" id="ARBA00022692"/>
    </source>
</evidence>
<comment type="subcellular location">
    <subcellularLocation>
        <location evidence="1">Membrane</location>
        <topology evidence="1">Multi-pass membrane protein</topology>
    </subcellularLocation>
</comment>
<evidence type="ECO:0000256" key="4">
    <source>
        <dbReference type="ARBA" id="ARBA00022989"/>
    </source>
</evidence>
<keyword evidence="3 6" id="KW-0812">Transmembrane</keyword>
<evidence type="ECO:0000256" key="5">
    <source>
        <dbReference type="ARBA" id="ARBA00023136"/>
    </source>
</evidence>
<dbReference type="InterPro" id="IPR006696">
    <property type="entry name" value="DUF423"/>
</dbReference>
<feature type="transmembrane region" description="Helical" evidence="6">
    <location>
        <begin position="61"/>
        <end position="82"/>
    </location>
</feature>
<organism evidence="8 9">
    <name type="scientific">Nitratireductor arenosus</name>
    <dbReference type="NCBI Taxonomy" id="2682096"/>
    <lineage>
        <taxon>Bacteria</taxon>
        <taxon>Pseudomonadati</taxon>
        <taxon>Pseudomonadota</taxon>
        <taxon>Alphaproteobacteria</taxon>
        <taxon>Hyphomicrobiales</taxon>
        <taxon>Phyllobacteriaceae</taxon>
        <taxon>Nitratireductor</taxon>
    </lineage>
</organism>
<keyword evidence="4 6" id="KW-1133">Transmembrane helix</keyword>
<dbReference type="Proteomes" id="UP000463224">
    <property type="component" value="Unassembled WGS sequence"/>
</dbReference>
<proteinExistence type="inferred from homology"/>
<sequence length="118" mass="11753">MSAARLLVLAAGLIGAAGVALSAAAAHAGGGNVATAAQFLLFHAPALLALGLFSHSRLSRVAGLVLLAGLLLFSGDLLIRHYADTRLFAMAAPAGGTLMILGWLGVAGSALRRPRGAD</sequence>
<protein>
    <submittedName>
        <fullName evidence="8">DUF423 domain-containing protein</fullName>
    </submittedName>
</protein>
<dbReference type="Pfam" id="PF04241">
    <property type="entry name" value="DUF423"/>
    <property type="match status" value="1"/>
</dbReference>
<keyword evidence="9" id="KW-1185">Reference proteome</keyword>
<evidence type="ECO:0000256" key="2">
    <source>
        <dbReference type="ARBA" id="ARBA00009694"/>
    </source>
</evidence>
<dbReference type="RefSeq" id="WP_156714193.1">
    <property type="nucleotide sequence ID" value="NZ_WPHG01000004.1"/>
</dbReference>
<feature type="signal peptide" evidence="7">
    <location>
        <begin position="1"/>
        <end position="28"/>
    </location>
</feature>
<dbReference type="PANTHER" id="PTHR43461">
    <property type="entry name" value="TRANSMEMBRANE PROTEIN 256"/>
    <property type="match status" value="1"/>
</dbReference>
<dbReference type="EMBL" id="WPHG01000004">
    <property type="protein sequence ID" value="MVA99254.1"/>
    <property type="molecule type" value="Genomic_DNA"/>
</dbReference>